<dbReference type="PANTHER" id="PTHR11229">
    <property type="entry name" value="50S RIBOSOMAL PROTEIN L3"/>
    <property type="match status" value="1"/>
</dbReference>
<protein>
    <recommendedName>
        <fullName evidence="6 7">Large ribosomal subunit protein uL3</fullName>
    </recommendedName>
</protein>
<evidence type="ECO:0000256" key="1">
    <source>
        <dbReference type="ARBA" id="ARBA00006540"/>
    </source>
</evidence>
<comment type="subunit">
    <text evidence="7">Part of the 50S ribosomal subunit. Forms a cluster with proteins L14 and L19.</text>
</comment>
<dbReference type="FunFam" id="2.40.30.10:FF:000004">
    <property type="entry name" value="50S ribosomal protein L3"/>
    <property type="match status" value="1"/>
</dbReference>
<name>A0A1F5Z6N7_9BACT</name>
<dbReference type="SUPFAM" id="SSF50447">
    <property type="entry name" value="Translation proteins"/>
    <property type="match status" value="1"/>
</dbReference>
<dbReference type="GO" id="GO:0006412">
    <property type="term" value="P:translation"/>
    <property type="evidence" value="ECO:0007669"/>
    <property type="project" value="UniProtKB-UniRule"/>
</dbReference>
<gene>
    <name evidence="7" type="primary">rplC</name>
    <name evidence="9" type="ORF">A2777_01555</name>
</gene>
<reference evidence="9 10" key="1">
    <citation type="journal article" date="2016" name="Nat. Commun.">
        <title>Thousands of microbial genomes shed light on interconnected biogeochemical processes in an aquifer system.</title>
        <authorList>
            <person name="Anantharaman K."/>
            <person name="Brown C.T."/>
            <person name="Hug L.A."/>
            <person name="Sharon I."/>
            <person name="Castelle C.J."/>
            <person name="Probst A.J."/>
            <person name="Thomas B.C."/>
            <person name="Singh A."/>
            <person name="Wilkins M.J."/>
            <person name="Karaoz U."/>
            <person name="Brodie E.L."/>
            <person name="Williams K.H."/>
            <person name="Hubbard S.S."/>
            <person name="Banfield J.F."/>
        </authorList>
    </citation>
    <scope>NUCLEOTIDE SEQUENCE [LARGE SCALE GENOMIC DNA]</scope>
</reference>
<dbReference type="Gene3D" id="3.30.160.810">
    <property type="match status" value="1"/>
</dbReference>
<dbReference type="NCBIfam" id="TIGR03625">
    <property type="entry name" value="L3_bact"/>
    <property type="match status" value="1"/>
</dbReference>
<evidence type="ECO:0000256" key="6">
    <source>
        <dbReference type="ARBA" id="ARBA00035243"/>
    </source>
</evidence>
<dbReference type="Gene3D" id="2.40.30.10">
    <property type="entry name" value="Translation factors"/>
    <property type="match status" value="1"/>
</dbReference>
<evidence type="ECO:0000256" key="3">
    <source>
        <dbReference type="ARBA" id="ARBA00022884"/>
    </source>
</evidence>
<dbReference type="GO" id="GO:0003735">
    <property type="term" value="F:structural constituent of ribosome"/>
    <property type="evidence" value="ECO:0007669"/>
    <property type="project" value="UniProtKB-UniRule"/>
</dbReference>
<evidence type="ECO:0000256" key="4">
    <source>
        <dbReference type="ARBA" id="ARBA00022980"/>
    </source>
</evidence>
<keyword evidence="4 7" id="KW-0689">Ribosomal protein</keyword>
<keyword evidence="2 7" id="KW-0699">rRNA-binding</keyword>
<dbReference type="GO" id="GO:0019843">
    <property type="term" value="F:rRNA binding"/>
    <property type="evidence" value="ECO:0007669"/>
    <property type="project" value="UniProtKB-UniRule"/>
</dbReference>
<comment type="caution">
    <text evidence="9">The sequence shown here is derived from an EMBL/GenBank/DDBJ whole genome shotgun (WGS) entry which is preliminary data.</text>
</comment>
<dbReference type="InterPro" id="IPR019927">
    <property type="entry name" value="Ribosomal_uL3_bac/org-type"/>
</dbReference>
<dbReference type="Pfam" id="PF00297">
    <property type="entry name" value="Ribosomal_L3"/>
    <property type="match status" value="1"/>
</dbReference>
<dbReference type="AlphaFoldDB" id="A0A1F5Z6N7"/>
<organism evidence="9 10">
    <name type="scientific">Candidatus Gottesmanbacteria bacterium RIFCSPHIGHO2_01_FULL_40_15</name>
    <dbReference type="NCBI Taxonomy" id="1798376"/>
    <lineage>
        <taxon>Bacteria</taxon>
        <taxon>Candidatus Gottesmaniibacteriota</taxon>
    </lineage>
</organism>
<evidence type="ECO:0000256" key="7">
    <source>
        <dbReference type="HAMAP-Rule" id="MF_01325"/>
    </source>
</evidence>
<keyword evidence="5 7" id="KW-0687">Ribonucleoprotein</keyword>
<evidence type="ECO:0000256" key="2">
    <source>
        <dbReference type="ARBA" id="ARBA00022730"/>
    </source>
</evidence>
<feature type="region of interest" description="Disordered" evidence="8">
    <location>
        <begin position="135"/>
        <end position="159"/>
    </location>
</feature>
<dbReference type="InterPro" id="IPR009000">
    <property type="entry name" value="Transl_B-barrel_sf"/>
</dbReference>
<evidence type="ECO:0000256" key="5">
    <source>
        <dbReference type="ARBA" id="ARBA00023274"/>
    </source>
</evidence>
<comment type="similarity">
    <text evidence="1 7">Belongs to the universal ribosomal protein uL3 family.</text>
</comment>
<keyword evidence="3 7" id="KW-0694">RNA-binding</keyword>
<dbReference type="PANTHER" id="PTHR11229:SF16">
    <property type="entry name" value="LARGE RIBOSOMAL SUBUNIT PROTEIN UL3C"/>
    <property type="match status" value="1"/>
</dbReference>
<proteinExistence type="inferred from homology"/>
<evidence type="ECO:0000256" key="8">
    <source>
        <dbReference type="SAM" id="MobiDB-lite"/>
    </source>
</evidence>
<dbReference type="EMBL" id="MFJF01000005">
    <property type="protein sequence ID" value="OGG08053.1"/>
    <property type="molecule type" value="Genomic_DNA"/>
</dbReference>
<accession>A0A1F5Z6N7</accession>
<evidence type="ECO:0000313" key="9">
    <source>
        <dbReference type="EMBL" id="OGG08053.1"/>
    </source>
</evidence>
<sequence>MLNAIIGSKINQTQTFDKKGNRIPVTNILTGPCRIVGIKQKDKDGYDAVILGLGNRRPKTISKALLGQLQKSGMDKNPPRFLKEVKLEDIDSVGESVKPGNKITASEVFKAGDRVWVTGTSKGIGFAGVVKRHHFKGGPRTHGQSDRERAPGSIGQTTTPGRVYKGKRMAGRMGNDRVTVKNLEIINVDPDKDILTVKGLVAGKRNSLLIIRKIFKEK</sequence>
<dbReference type="Proteomes" id="UP000177354">
    <property type="component" value="Unassembled WGS sequence"/>
</dbReference>
<evidence type="ECO:0000313" key="10">
    <source>
        <dbReference type="Proteomes" id="UP000177354"/>
    </source>
</evidence>
<dbReference type="GO" id="GO:0022625">
    <property type="term" value="C:cytosolic large ribosomal subunit"/>
    <property type="evidence" value="ECO:0007669"/>
    <property type="project" value="TreeGrafter"/>
</dbReference>
<dbReference type="InterPro" id="IPR000597">
    <property type="entry name" value="Ribosomal_uL3"/>
</dbReference>
<comment type="function">
    <text evidence="7">One of the primary rRNA binding proteins, it binds directly near the 3'-end of the 23S rRNA, where it nucleates assembly of the 50S subunit.</text>
</comment>
<dbReference type="HAMAP" id="MF_01325_B">
    <property type="entry name" value="Ribosomal_uL3_B"/>
    <property type="match status" value="1"/>
</dbReference>